<keyword evidence="1" id="KW-1133">Transmembrane helix</keyword>
<sequence length="56" mass="6335">MAIYVILGFIAIIVFVTNSVAILKKVKNDKPTIINTIICCITFMYIWGFLLFCCSN</sequence>
<accession>A0A1M6ITJ8</accession>
<feature type="transmembrane region" description="Helical" evidence="1">
    <location>
        <begin position="32"/>
        <end position="52"/>
    </location>
</feature>
<organism evidence="2 3">
    <name type="scientific">Clostridium cavendishii DSM 21758</name>
    <dbReference type="NCBI Taxonomy" id="1121302"/>
    <lineage>
        <taxon>Bacteria</taxon>
        <taxon>Bacillati</taxon>
        <taxon>Bacillota</taxon>
        <taxon>Clostridia</taxon>
        <taxon>Eubacteriales</taxon>
        <taxon>Clostridiaceae</taxon>
        <taxon>Clostridium</taxon>
    </lineage>
</organism>
<dbReference type="Proteomes" id="UP000184310">
    <property type="component" value="Unassembled WGS sequence"/>
</dbReference>
<protein>
    <submittedName>
        <fullName evidence="2">Uncharacterized protein</fullName>
    </submittedName>
</protein>
<evidence type="ECO:0000256" key="1">
    <source>
        <dbReference type="SAM" id="Phobius"/>
    </source>
</evidence>
<proteinExistence type="predicted"/>
<keyword evidence="1" id="KW-0472">Membrane</keyword>
<reference evidence="2 3" key="1">
    <citation type="submission" date="2016-11" db="EMBL/GenBank/DDBJ databases">
        <authorList>
            <person name="Jaros S."/>
            <person name="Januszkiewicz K."/>
            <person name="Wedrychowicz H."/>
        </authorList>
    </citation>
    <scope>NUCLEOTIDE SEQUENCE [LARGE SCALE GENOMIC DNA]</scope>
    <source>
        <strain evidence="2 3">DSM 21758</strain>
    </source>
</reference>
<keyword evidence="1" id="KW-0812">Transmembrane</keyword>
<dbReference type="RefSeq" id="WP_159433220.1">
    <property type="nucleotide sequence ID" value="NZ_FQZB01000008.1"/>
</dbReference>
<keyword evidence="3" id="KW-1185">Reference proteome</keyword>
<dbReference type="STRING" id="1121302.SAMN02745163_01812"/>
<evidence type="ECO:0000313" key="3">
    <source>
        <dbReference type="Proteomes" id="UP000184310"/>
    </source>
</evidence>
<evidence type="ECO:0000313" key="2">
    <source>
        <dbReference type="EMBL" id="SHJ37745.1"/>
    </source>
</evidence>
<gene>
    <name evidence="2" type="ORF">SAMN02745163_01812</name>
</gene>
<dbReference type="EMBL" id="FQZB01000008">
    <property type="protein sequence ID" value="SHJ37745.1"/>
    <property type="molecule type" value="Genomic_DNA"/>
</dbReference>
<dbReference type="AlphaFoldDB" id="A0A1M6ITJ8"/>
<feature type="transmembrane region" description="Helical" evidence="1">
    <location>
        <begin position="6"/>
        <end position="23"/>
    </location>
</feature>
<name>A0A1M6ITJ8_9CLOT</name>